<proteinExistence type="predicted"/>
<protein>
    <submittedName>
        <fullName evidence="2">Uncharacterized protein</fullName>
    </submittedName>
</protein>
<reference evidence="2 3" key="1">
    <citation type="journal article" date="2013" name="Curr. Biol.">
        <title>The Genome of the Foraminiferan Reticulomyxa filosa.</title>
        <authorList>
            <person name="Glockner G."/>
            <person name="Hulsmann N."/>
            <person name="Schleicher M."/>
            <person name="Noegel A.A."/>
            <person name="Eichinger L."/>
            <person name="Gallinger C."/>
            <person name="Pawlowski J."/>
            <person name="Sierra R."/>
            <person name="Euteneuer U."/>
            <person name="Pillet L."/>
            <person name="Moustafa A."/>
            <person name="Platzer M."/>
            <person name="Groth M."/>
            <person name="Szafranski K."/>
            <person name="Schliwa M."/>
        </authorList>
    </citation>
    <scope>NUCLEOTIDE SEQUENCE [LARGE SCALE GENOMIC DNA]</scope>
</reference>
<name>X6M2E6_RETFI</name>
<feature type="compositionally biased region" description="Basic residues" evidence="1">
    <location>
        <begin position="71"/>
        <end position="85"/>
    </location>
</feature>
<sequence>MHTLYIKKKVVKFAPQEKSRNLRPSADQKVQEDQNIFVFFFKILKVGKGKKLIDKKDKWKKKMEKMEKEKMRKKKEKKRRKKRKKNNDNKKKNYEKKKNRKKRKRKIEKKEKEKRKRKKDFPTNSHYSHFHTVIVCFSIFFCHDLFYDIQTWQAQLQQYEFLDGELCIAIAALQCRQKDYCIWAATARCDIFKLNPSAPTFSRAIFCCEMGCGLDDHSCSQAYRKFFYINACIITLPALIKASFSWTIFGKKTMGDTLYNSVHLLRFIVLLSKTYTSMQ</sequence>
<dbReference type="AlphaFoldDB" id="X6M2E6"/>
<evidence type="ECO:0000256" key="1">
    <source>
        <dbReference type="SAM" id="MobiDB-lite"/>
    </source>
</evidence>
<keyword evidence="3" id="KW-1185">Reference proteome</keyword>
<dbReference type="EMBL" id="ASPP01026446">
    <property type="protein sequence ID" value="ETO07150.1"/>
    <property type="molecule type" value="Genomic_DNA"/>
</dbReference>
<dbReference type="Proteomes" id="UP000023152">
    <property type="component" value="Unassembled WGS sequence"/>
</dbReference>
<evidence type="ECO:0000313" key="3">
    <source>
        <dbReference type="Proteomes" id="UP000023152"/>
    </source>
</evidence>
<feature type="compositionally biased region" description="Basic residues" evidence="1">
    <location>
        <begin position="93"/>
        <end position="119"/>
    </location>
</feature>
<feature type="region of interest" description="Disordered" evidence="1">
    <location>
        <begin position="55"/>
        <end position="121"/>
    </location>
</feature>
<gene>
    <name evidence="2" type="ORF">RFI_30242</name>
</gene>
<comment type="caution">
    <text evidence="2">The sequence shown here is derived from an EMBL/GenBank/DDBJ whole genome shotgun (WGS) entry which is preliminary data.</text>
</comment>
<accession>X6M2E6</accession>
<evidence type="ECO:0000313" key="2">
    <source>
        <dbReference type="EMBL" id="ETO07150.1"/>
    </source>
</evidence>
<organism evidence="2 3">
    <name type="scientific">Reticulomyxa filosa</name>
    <dbReference type="NCBI Taxonomy" id="46433"/>
    <lineage>
        <taxon>Eukaryota</taxon>
        <taxon>Sar</taxon>
        <taxon>Rhizaria</taxon>
        <taxon>Retaria</taxon>
        <taxon>Foraminifera</taxon>
        <taxon>Monothalamids</taxon>
        <taxon>Reticulomyxidae</taxon>
        <taxon>Reticulomyxa</taxon>
    </lineage>
</organism>